<feature type="domain" description="NadR/Ttd14 AAA" evidence="1">
    <location>
        <begin position="157"/>
        <end position="332"/>
    </location>
</feature>
<dbReference type="SUPFAM" id="SSF52374">
    <property type="entry name" value="Nucleotidylyl transferase"/>
    <property type="match status" value="1"/>
</dbReference>
<gene>
    <name evidence="2" type="ORF">Adu01nite_50300</name>
</gene>
<dbReference type="NCBIfam" id="TIGR00125">
    <property type="entry name" value="cyt_tran_rel"/>
    <property type="match status" value="1"/>
</dbReference>
<organism evidence="2 3">
    <name type="scientific">Paractinoplanes durhamensis</name>
    <dbReference type="NCBI Taxonomy" id="113563"/>
    <lineage>
        <taxon>Bacteria</taxon>
        <taxon>Bacillati</taxon>
        <taxon>Actinomycetota</taxon>
        <taxon>Actinomycetes</taxon>
        <taxon>Micromonosporales</taxon>
        <taxon>Micromonosporaceae</taxon>
        <taxon>Paractinoplanes</taxon>
    </lineage>
</organism>
<dbReference type="InterPro" id="IPR014729">
    <property type="entry name" value="Rossmann-like_a/b/a_fold"/>
</dbReference>
<sequence>MTYRHGLIVGKFYPPHAGHHALIAAAEAACERVTVVVAPSTRESVPLEARLTWLREAHGPRVNFVGVHDDHPVDYDDPDVWELHMAVFRAAVGGERVDAVFSSEAYGTELAERFDAAAVIVDLDRARVPISGTAVRDDPPAHWHLLGPGVRGWLAKRVVVVGAESTGTTTMARALARHYRLRGGVWRDTRWVPEFGRELTERKLAELREAEPAATVFDVTWDRDDFVTVAEEQNRAEDAAARAGSPVLFGDTDAFATTIWEERYLGSTSDAVRARVRPPDLYLLTDDAGVPFFDDGLRDGEHLRTWMTGRFRAELEALGVPHLVLTGSYPQRLRAAVAATDDLLARGWIFAAPLSATVPTPIGKVRGGE</sequence>
<dbReference type="PANTHER" id="PTHR37512:SF1">
    <property type="entry name" value="NADR_TTD14 AAA DOMAIN-CONTAINING PROTEIN"/>
    <property type="match status" value="1"/>
</dbReference>
<comment type="caution">
    <text evidence="2">The sequence shown here is derived from an EMBL/GenBank/DDBJ whole genome shotgun (WGS) entry which is preliminary data.</text>
</comment>
<dbReference type="EMBL" id="BOML01000039">
    <property type="protein sequence ID" value="GIE03680.1"/>
    <property type="molecule type" value="Genomic_DNA"/>
</dbReference>
<evidence type="ECO:0000259" key="1">
    <source>
        <dbReference type="Pfam" id="PF13521"/>
    </source>
</evidence>
<evidence type="ECO:0000313" key="2">
    <source>
        <dbReference type="EMBL" id="GIE03680.1"/>
    </source>
</evidence>
<dbReference type="SUPFAM" id="SSF52540">
    <property type="entry name" value="P-loop containing nucleoside triphosphate hydrolases"/>
    <property type="match status" value="1"/>
</dbReference>
<dbReference type="Proteomes" id="UP000637628">
    <property type="component" value="Unassembled WGS sequence"/>
</dbReference>
<dbReference type="InterPro" id="IPR004821">
    <property type="entry name" value="Cyt_trans-like"/>
</dbReference>
<keyword evidence="3" id="KW-1185">Reference proteome</keyword>
<dbReference type="Gene3D" id="3.40.50.620">
    <property type="entry name" value="HUPs"/>
    <property type="match status" value="1"/>
</dbReference>
<reference evidence="2 3" key="1">
    <citation type="submission" date="2021-01" db="EMBL/GenBank/DDBJ databases">
        <title>Whole genome shotgun sequence of Actinoplanes durhamensis NBRC 14914.</title>
        <authorList>
            <person name="Komaki H."/>
            <person name="Tamura T."/>
        </authorList>
    </citation>
    <scope>NUCLEOTIDE SEQUENCE [LARGE SCALE GENOMIC DNA]</scope>
    <source>
        <strain evidence="2 3">NBRC 14914</strain>
    </source>
</reference>
<dbReference type="InterPro" id="IPR038727">
    <property type="entry name" value="NadR/Ttd14_AAA_dom"/>
</dbReference>
<dbReference type="PANTHER" id="PTHR37512">
    <property type="entry name" value="TRIFUNCTIONAL NAD BIOSYNTHESIS/REGULATOR PROTEIN NADR"/>
    <property type="match status" value="1"/>
</dbReference>
<evidence type="ECO:0000313" key="3">
    <source>
        <dbReference type="Proteomes" id="UP000637628"/>
    </source>
</evidence>
<accession>A0ABQ3Z1G7</accession>
<dbReference type="Gene3D" id="3.40.50.300">
    <property type="entry name" value="P-loop containing nucleotide triphosphate hydrolases"/>
    <property type="match status" value="1"/>
</dbReference>
<dbReference type="RefSeq" id="WP_203729800.1">
    <property type="nucleotide sequence ID" value="NZ_BAAATX010000006.1"/>
</dbReference>
<name>A0ABQ3Z1G7_9ACTN</name>
<dbReference type="InterPro" id="IPR027417">
    <property type="entry name" value="P-loop_NTPase"/>
</dbReference>
<dbReference type="Pfam" id="PF13521">
    <property type="entry name" value="AAA_28"/>
    <property type="match status" value="1"/>
</dbReference>
<proteinExistence type="predicted"/>
<protein>
    <recommendedName>
        <fullName evidence="1">NadR/Ttd14 AAA domain-containing protein</fullName>
    </recommendedName>
</protein>
<dbReference type="InterPro" id="IPR052735">
    <property type="entry name" value="NAD_biosynth-regulator"/>
</dbReference>